<dbReference type="PANTHER" id="PTHR35146:SF1">
    <property type="entry name" value="UPF0178 PROTEIN YAII"/>
    <property type="match status" value="1"/>
</dbReference>
<gene>
    <name evidence="3" type="ORF">EJN90_01630</name>
</gene>
<dbReference type="Proteomes" id="UP000273326">
    <property type="component" value="Chromosome"/>
</dbReference>
<dbReference type="RefSeq" id="WP_126108565.1">
    <property type="nucleotide sequence ID" value="NZ_CP034465.1"/>
</dbReference>
<dbReference type="AlphaFoldDB" id="A0A3Q9BJ00"/>
<dbReference type="NCBIfam" id="NF001095">
    <property type="entry name" value="PRK00124.1"/>
    <property type="match status" value="1"/>
</dbReference>
<organism evidence="3 4">
    <name type="scientific">Jeotgalibaca ciconiae</name>
    <dbReference type="NCBI Taxonomy" id="2496265"/>
    <lineage>
        <taxon>Bacteria</taxon>
        <taxon>Bacillati</taxon>
        <taxon>Bacillota</taxon>
        <taxon>Bacilli</taxon>
        <taxon>Lactobacillales</taxon>
        <taxon>Carnobacteriaceae</taxon>
        <taxon>Jeotgalibaca</taxon>
    </lineage>
</organism>
<evidence type="ECO:0000313" key="3">
    <source>
        <dbReference type="EMBL" id="AZP03474.1"/>
    </source>
</evidence>
<keyword evidence="4" id="KW-1185">Reference proteome</keyword>
<dbReference type="KEGG" id="jeh:EJN90_01630"/>
<dbReference type="Pfam" id="PF02639">
    <property type="entry name" value="DUF188"/>
    <property type="match status" value="1"/>
</dbReference>
<sequence>MKIIIDGDASPVKQIVFKESEKRALPVTLVASFAHFSNKMLPKNVETIYVDSAKEAADYRIMQLADKGDILITQDYGLASLALGKGCIVLHHKGFQYTSANIDQLLESRYLSAQIRKSGKRTKGPKPFTIEDSEKFQQLLIHFLDPK</sequence>
<dbReference type="EMBL" id="CP034465">
    <property type="protein sequence ID" value="AZP03474.1"/>
    <property type="molecule type" value="Genomic_DNA"/>
</dbReference>
<name>A0A3Q9BJ00_9LACT</name>
<protein>
    <recommendedName>
        <fullName evidence="2">UPF0178 protein EJN90_01630</fullName>
    </recommendedName>
</protein>
<accession>A0A3Q9BJ00</accession>
<evidence type="ECO:0000313" key="4">
    <source>
        <dbReference type="Proteomes" id="UP000273326"/>
    </source>
</evidence>
<proteinExistence type="inferred from homology"/>
<dbReference type="PANTHER" id="PTHR35146">
    <property type="entry name" value="UPF0178 PROTEIN YAII"/>
    <property type="match status" value="1"/>
</dbReference>
<dbReference type="OrthoDB" id="9798918at2"/>
<reference evidence="4" key="1">
    <citation type="submission" date="2018-12" db="EMBL/GenBank/DDBJ databases">
        <title>Complete genome sequencing of Jeotgalibaca sp. H21T32.</title>
        <authorList>
            <person name="Bae J.-W."/>
            <person name="Lee S.-Y."/>
        </authorList>
    </citation>
    <scope>NUCLEOTIDE SEQUENCE [LARGE SCALE GENOMIC DNA]</scope>
    <source>
        <strain evidence="4">H21T32</strain>
    </source>
</reference>
<evidence type="ECO:0000256" key="1">
    <source>
        <dbReference type="ARBA" id="ARBA00008522"/>
    </source>
</evidence>
<dbReference type="HAMAP" id="MF_00489">
    <property type="entry name" value="UPF0178"/>
    <property type="match status" value="1"/>
</dbReference>
<evidence type="ECO:0000256" key="2">
    <source>
        <dbReference type="HAMAP-Rule" id="MF_00489"/>
    </source>
</evidence>
<comment type="similarity">
    <text evidence="1 2">Belongs to the UPF0178 family.</text>
</comment>
<dbReference type="InterPro" id="IPR003791">
    <property type="entry name" value="UPF0178"/>
</dbReference>